<proteinExistence type="predicted"/>
<dbReference type="Proteomes" id="UP000320762">
    <property type="component" value="Unassembled WGS sequence"/>
</dbReference>
<accession>A0A550BYW4</accession>
<sequence length="186" mass="21814">MTNSLPYTFEDRTGSIVDTDFDEMYDRAYFKVGPSADAPGTSTSVYEMRHRASRHRDISPLRHERRIRLDFAKDRSLGNIVWWDRTSIPMARFLKKVSVFGTSLQRKFTASDGREYAWTHRSVAEHEWTCATAENYLVAHYSLKRDPERVYDVSGHTFTVYEPFLQLSMELIASLLIMRHIQHHHL</sequence>
<dbReference type="EMBL" id="VDMD01000043">
    <property type="protein sequence ID" value="TRM57737.1"/>
    <property type="molecule type" value="Genomic_DNA"/>
</dbReference>
<organism evidence="1 2">
    <name type="scientific">Schizophyllum amplum</name>
    <dbReference type="NCBI Taxonomy" id="97359"/>
    <lineage>
        <taxon>Eukaryota</taxon>
        <taxon>Fungi</taxon>
        <taxon>Dikarya</taxon>
        <taxon>Basidiomycota</taxon>
        <taxon>Agaricomycotina</taxon>
        <taxon>Agaricomycetes</taxon>
        <taxon>Agaricomycetidae</taxon>
        <taxon>Agaricales</taxon>
        <taxon>Schizophyllaceae</taxon>
        <taxon>Schizophyllum</taxon>
    </lineage>
</organism>
<evidence type="ECO:0000313" key="2">
    <source>
        <dbReference type="Proteomes" id="UP000320762"/>
    </source>
</evidence>
<protein>
    <recommendedName>
        <fullName evidence="3">Tubby C-terminal-like domain-containing protein</fullName>
    </recommendedName>
</protein>
<comment type="caution">
    <text evidence="1">The sequence shown here is derived from an EMBL/GenBank/DDBJ whole genome shotgun (WGS) entry which is preliminary data.</text>
</comment>
<gene>
    <name evidence="1" type="ORF">BD626DRAFT_513899</name>
</gene>
<dbReference type="AlphaFoldDB" id="A0A550BYW4"/>
<dbReference type="OrthoDB" id="2910790at2759"/>
<keyword evidence="2" id="KW-1185">Reference proteome</keyword>
<evidence type="ECO:0008006" key="3">
    <source>
        <dbReference type="Google" id="ProtNLM"/>
    </source>
</evidence>
<reference evidence="1 2" key="1">
    <citation type="journal article" date="2019" name="New Phytol.">
        <title>Comparative genomics reveals unique wood-decay strategies and fruiting body development in the Schizophyllaceae.</title>
        <authorList>
            <person name="Almasi E."/>
            <person name="Sahu N."/>
            <person name="Krizsan K."/>
            <person name="Balint B."/>
            <person name="Kovacs G.M."/>
            <person name="Kiss B."/>
            <person name="Cseklye J."/>
            <person name="Drula E."/>
            <person name="Henrissat B."/>
            <person name="Nagy I."/>
            <person name="Chovatia M."/>
            <person name="Adam C."/>
            <person name="LaButti K."/>
            <person name="Lipzen A."/>
            <person name="Riley R."/>
            <person name="Grigoriev I.V."/>
            <person name="Nagy L.G."/>
        </authorList>
    </citation>
    <scope>NUCLEOTIDE SEQUENCE [LARGE SCALE GENOMIC DNA]</scope>
    <source>
        <strain evidence="1 2">NL-1724</strain>
    </source>
</reference>
<evidence type="ECO:0000313" key="1">
    <source>
        <dbReference type="EMBL" id="TRM57737.1"/>
    </source>
</evidence>
<name>A0A550BYW4_9AGAR</name>